<evidence type="ECO:0000256" key="1">
    <source>
        <dbReference type="SAM" id="Phobius"/>
    </source>
</evidence>
<organism evidence="2 3">
    <name type="scientific">Ectobacillus antri</name>
    <dbReference type="NCBI Taxonomy" id="2486280"/>
    <lineage>
        <taxon>Bacteria</taxon>
        <taxon>Bacillati</taxon>
        <taxon>Bacillota</taxon>
        <taxon>Bacilli</taxon>
        <taxon>Bacillales</taxon>
        <taxon>Bacillaceae</taxon>
        <taxon>Ectobacillus</taxon>
    </lineage>
</organism>
<name>A0ABT6H0W0_9BACI</name>
<protein>
    <recommendedName>
        <fullName evidence="4">DUF4878 domain-containing protein</fullName>
    </recommendedName>
</protein>
<reference evidence="2 3" key="1">
    <citation type="submission" date="2023-04" db="EMBL/GenBank/DDBJ databases">
        <title>Ectobacillus antri isolated from activated sludge.</title>
        <authorList>
            <person name="Yan P."/>
            <person name="Liu X."/>
        </authorList>
    </citation>
    <scope>NUCLEOTIDE SEQUENCE [LARGE SCALE GENOMIC DNA]</scope>
    <source>
        <strain evidence="2 3">C18H</strain>
    </source>
</reference>
<keyword evidence="1" id="KW-0812">Transmembrane</keyword>
<keyword evidence="1" id="KW-0472">Membrane</keyword>
<evidence type="ECO:0000313" key="3">
    <source>
        <dbReference type="Proteomes" id="UP001218246"/>
    </source>
</evidence>
<comment type="caution">
    <text evidence="2">The sequence shown here is derived from an EMBL/GenBank/DDBJ whole genome shotgun (WGS) entry which is preliminary data.</text>
</comment>
<dbReference type="EMBL" id="JARULN010000001">
    <property type="protein sequence ID" value="MDG5753014.1"/>
    <property type="molecule type" value="Genomic_DNA"/>
</dbReference>
<gene>
    <name evidence="2" type="ORF">P6P90_03240</name>
</gene>
<accession>A0ABT6H0W0</accession>
<evidence type="ECO:0000313" key="2">
    <source>
        <dbReference type="EMBL" id="MDG5753014.1"/>
    </source>
</evidence>
<proteinExistence type="predicted"/>
<keyword evidence="1" id="KW-1133">Transmembrane helix</keyword>
<keyword evidence="3" id="KW-1185">Reference proteome</keyword>
<dbReference type="RefSeq" id="WP_124564622.1">
    <property type="nucleotide sequence ID" value="NZ_JARRRY010000001.1"/>
</dbReference>
<sequence length="145" mass="16610">MRWLTWLIFTVPLICIISAWVSYLYLNEEKVAVKQIPSIEDTARLFSEALYNKDYKTLSTYGTERAVASVTPPGEVKKEANVHIHNISVFISKQREGATKSIAVVERTIEVKGKSIDTTHYLELSMRKEKVWLVDEVRIIADIPK</sequence>
<evidence type="ECO:0008006" key="4">
    <source>
        <dbReference type="Google" id="ProtNLM"/>
    </source>
</evidence>
<dbReference type="Proteomes" id="UP001218246">
    <property type="component" value="Unassembled WGS sequence"/>
</dbReference>
<feature type="transmembrane region" description="Helical" evidence="1">
    <location>
        <begin position="6"/>
        <end position="26"/>
    </location>
</feature>